<evidence type="ECO:0000313" key="1">
    <source>
        <dbReference type="EMBL" id="KAI8022489.1"/>
    </source>
</evidence>
<feature type="non-terminal residue" evidence="1">
    <location>
        <position position="1"/>
    </location>
</feature>
<accession>A0ACC0IB99</accession>
<gene>
    <name evidence="1" type="ORF">LOK49_LG03G00891</name>
</gene>
<dbReference type="Proteomes" id="UP001060215">
    <property type="component" value="Chromosome 6"/>
</dbReference>
<sequence length="83" mass="9521">KCQKFAPLIHQLAADLNPISSPWPFAQWSAKASNKTILDGIKKRLKVAKGKWVEELSNVLWAYWTTLRRSTRKSLFVMAYGTE</sequence>
<dbReference type="EMBL" id="CM045763">
    <property type="protein sequence ID" value="KAI8022489.1"/>
    <property type="molecule type" value="Genomic_DNA"/>
</dbReference>
<organism evidence="1 2">
    <name type="scientific">Camellia lanceoleosa</name>
    <dbReference type="NCBI Taxonomy" id="1840588"/>
    <lineage>
        <taxon>Eukaryota</taxon>
        <taxon>Viridiplantae</taxon>
        <taxon>Streptophyta</taxon>
        <taxon>Embryophyta</taxon>
        <taxon>Tracheophyta</taxon>
        <taxon>Spermatophyta</taxon>
        <taxon>Magnoliopsida</taxon>
        <taxon>eudicotyledons</taxon>
        <taxon>Gunneridae</taxon>
        <taxon>Pentapetalae</taxon>
        <taxon>asterids</taxon>
        <taxon>Ericales</taxon>
        <taxon>Theaceae</taxon>
        <taxon>Camellia</taxon>
    </lineage>
</organism>
<feature type="non-terminal residue" evidence="1">
    <location>
        <position position="83"/>
    </location>
</feature>
<protein>
    <submittedName>
        <fullName evidence="1">Uncharacterized protein</fullName>
    </submittedName>
</protein>
<keyword evidence="2" id="KW-1185">Reference proteome</keyword>
<proteinExistence type="predicted"/>
<reference evidence="1 2" key="1">
    <citation type="journal article" date="2022" name="Plant J.">
        <title>Chromosome-level genome of Camellia lanceoleosa provides a valuable resource for understanding genome evolution and self-incompatibility.</title>
        <authorList>
            <person name="Gong W."/>
            <person name="Xiao S."/>
            <person name="Wang L."/>
            <person name="Liao Z."/>
            <person name="Chang Y."/>
            <person name="Mo W."/>
            <person name="Hu G."/>
            <person name="Li W."/>
            <person name="Zhao G."/>
            <person name="Zhu H."/>
            <person name="Hu X."/>
            <person name="Ji K."/>
            <person name="Xiang X."/>
            <person name="Song Q."/>
            <person name="Yuan D."/>
            <person name="Jin S."/>
            <person name="Zhang L."/>
        </authorList>
    </citation>
    <scope>NUCLEOTIDE SEQUENCE [LARGE SCALE GENOMIC DNA]</scope>
    <source>
        <strain evidence="1">SQ_2022a</strain>
    </source>
</reference>
<evidence type="ECO:0000313" key="2">
    <source>
        <dbReference type="Proteomes" id="UP001060215"/>
    </source>
</evidence>
<name>A0ACC0IB99_9ERIC</name>
<comment type="caution">
    <text evidence="1">The sequence shown here is derived from an EMBL/GenBank/DDBJ whole genome shotgun (WGS) entry which is preliminary data.</text>
</comment>